<accession>H3ZJK6</accession>
<proteinExistence type="predicted"/>
<dbReference type="STRING" id="523849.OCC_05019"/>
<sequence>MPIPLREVTDRQLVGAILSLVAVYLIFRIYTAWYSKYLEKKEKELEENEKIGELY</sequence>
<evidence type="ECO:0000313" key="3">
    <source>
        <dbReference type="Proteomes" id="UP000015502"/>
    </source>
</evidence>
<evidence type="ECO:0000313" key="2">
    <source>
        <dbReference type="EMBL" id="EHR79869.1"/>
    </source>
</evidence>
<dbReference type="AlphaFoldDB" id="H3ZJK6"/>
<dbReference type="EMBL" id="CP006670">
    <property type="protein sequence ID" value="EHR79869.1"/>
    <property type="molecule type" value="Genomic_DNA"/>
</dbReference>
<dbReference type="HOGENOM" id="CLU_3021175_0_0_2"/>
<keyword evidence="1" id="KW-0812">Transmembrane</keyword>
<organism evidence="2 3">
    <name type="scientific">Thermococcus litoralis (strain ATCC 51850 / DSM 5473 / JCM 8560 / NS-C)</name>
    <dbReference type="NCBI Taxonomy" id="523849"/>
    <lineage>
        <taxon>Archaea</taxon>
        <taxon>Methanobacteriati</taxon>
        <taxon>Methanobacteriota</taxon>
        <taxon>Thermococci</taxon>
        <taxon>Thermococcales</taxon>
        <taxon>Thermococcaceae</taxon>
        <taxon>Thermococcus</taxon>
    </lineage>
</organism>
<dbReference type="OrthoDB" id="376643at2157"/>
<dbReference type="Proteomes" id="UP000015502">
    <property type="component" value="Chromosome"/>
</dbReference>
<gene>
    <name evidence="2" type="ORF">OCC_05019</name>
</gene>
<keyword evidence="1" id="KW-1133">Transmembrane helix</keyword>
<dbReference type="PaxDb" id="523849-OCC_05019"/>
<keyword evidence="3" id="KW-1185">Reference proteome</keyword>
<dbReference type="GeneID" id="55636235"/>
<dbReference type="RefSeq" id="WP_004066101.1">
    <property type="nucleotide sequence ID" value="NC_022084.1"/>
</dbReference>
<keyword evidence="1" id="KW-0472">Membrane</keyword>
<name>H3ZJK6_THELN</name>
<dbReference type="KEGG" id="tlt:OCC_05019"/>
<evidence type="ECO:0000256" key="1">
    <source>
        <dbReference type="SAM" id="Phobius"/>
    </source>
</evidence>
<reference evidence="2 3" key="1">
    <citation type="journal article" date="2012" name="J. Bacteriol.">
        <title>Genome sequence of the model hyperthermophilic archaeon Thermococcus litoralis NS-C.</title>
        <authorList>
            <person name="Gardner A.F."/>
            <person name="Kumar S."/>
            <person name="Perler F.B."/>
        </authorList>
    </citation>
    <scope>NUCLEOTIDE SEQUENCE [LARGE SCALE GENOMIC DNA]</scope>
    <source>
        <strain evidence="3">ATCC 51850 / DSM 5473 / JCM 8560 / NS-C</strain>
    </source>
</reference>
<protein>
    <submittedName>
        <fullName evidence="2">Uncharacterized protein</fullName>
    </submittedName>
</protein>
<feature type="transmembrane region" description="Helical" evidence="1">
    <location>
        <begin position="12"/>
        <end position="33"/>
    </location>
</feature>